<keyword evidence="12" id="KW-1185">Reference proteome</keyword>
<evidence type="ECO:0000313" key="12">
    <source>
        <dbReference type="Proteomes" id="UP000321225"/>
    </source>
</evidence>
<dbReference type="AlphaFoldDB" id="A0A511AJF3"/>
<dbReference type="InterPro" id="IPR012772">
    <property type="entry name" value="Ectoine_EctA"/>
</dbReference>
<evidence type="ECO:0000256" key="1">
    <source>
        <dbReference type="ARBA" id="ARBA00003741"/>
    </source>
</evidence>
<dbReference type="SUPFAM" id="SSF55729">
    <property type="entry name" value="Acyl-CoA N-acyltransferases (Nat)"/>
    <property type="match status" value="1"/>
</dbReference>
<dbReference type="UniPathway" id="UPA00067">
    <property type="reaction ID" value="UER00122"/>
</dbReference>
<organism evidence="11 12">
    <name type="scientific">Microbacterium aerolatum</name>
    <dbReference type="NCBI Taxonomy" id="153731"/>
    <lineage>
        <taxon>Bacteria</taxon>
        <taxon>Bacillati</taxon>
        <taxon>Actinomycetota</taxon>
        <taxon>Actinomycetes</taxon>
        <taxon>Micrococcales</taxon>
        <taxon>Microbacteriaceae</taxon>
        <taxon>Microbacterium</taxon>
    </lineage>
</organism>
<keyword evidence="7 9" id="KW-0012">Acyltransferase</keyword>
<accession>A0A511AJF3</accession>
<dbReference type="InterPro" id="IPR016181">
    <property type="entry name" value="Acyl_CoA_acyltransferase"/>
</dbReference>
<comment type="caution">
    <text evidence="11">The sequence shown here is derived from an EMBL/GenBank/DDBJ whole genome shotgun (WGS) entry which is preliminary data.</text>
</comment>
<dbReference type="Gene3D" id="3.40.630.30">
    <property type="match status" value="1"/>
</dbReference>
<protein>
    <recommendedName>
        <fullName evidence="5 9">L-2,4-diaminobutyric acid acetyltransferase</fullName>
        <shortName evidence="9">DABA acetyltransferase</shortName>
        <ecNumber evidence="4 9">2.3.1.178</ecNumber>
    </recommendedName>
</protein>
<evidence type="ECO:0000256" key="6">
    <source>
        <dbReference type="ARBA" id="ARBA00022679"/>
    </source>
</evidence>
<dbReference type="GO" id="GO:0033816">
    <property type="term" value="F:diaminobutyrate acetyltransferase activity"/>
    <property type="evidence" value="ECO:0007669"/>
    <property type="project" value="UniProtKB-EC"/>
</dbReference>
<comment type="pathway">
    <text evidence="2 9">Amine and polyamine biosynthesis; ectoine biosynthesis; L-ectoine from L-aspartate 4-semialdehyde: step 2/3.</text>
</comment>
<dbReference type="GO" id="GO:0019491">
    <property type="term" value="P:ectoine biosynthetic process"/>
    <property type="evidence" value="ECO:0007669"/>
    <property type="project" value="UniProtKB-UniPathway"/>
</dbReference>
<comment type="function">
    <text evidence="1 9">Catalyzes the acetylation of L-2,4-diaminobutyrate (DABA) to gamma-N-acetyl-alpha,gamma-diaminobutyric acid (ADABA) with acetyl coenzyme A.</text>
</comment>
<dbReference type="EC" id="2.3.1.178" evidence="4 9"/>
<dbReference type="EMBL" id="BJUW01000004">
    <property type="protein sequence ID" value="GEK86077.1"/>
    <property type="molecule type" value="Genomic_DNA"/>
</dbReference>
<comment type="similarity">
    <text evidence="3 9">Belongs to the acetyltransferase family. EctA subfamily.</text>
</comment>
<evidence type="ECO:0000256" key="4">
    <source>
        <dbReference type="ARBA" id="ARBA00012355"/>
    </source>
</evidence>
<dbReference type="InterPro" id="IPR000182">
    <property type="entry name" value="GNAT_dom"/>
</dbReference>
<dbReference type="PROSITE" id="PS51186">
    <property type="entry name" value="GNAT"/>
    <property type="match status" value="1"/>
</dbReference>
<dbReference type="NCBIfam" id="TIGR02406">
    <property type="entry name" value="ectoine_EctA"/>
    <property type="match status" value="1"/>
</dbReference>
<comment type="catalytic activity">
    <reaction evidence="8 9">
        <text>L-2,4-diaminobutanoate + acetyl-CoA = (2S)-4-acetamido-2-aminobutanoate + CoA + H(+)</text>
        <dbReference type="Rhea" id="RHEA:16901"/>
        <dbReference type="ChEBI" id="CHEBI:15378"/>
        <dbReference type="ChEBI" id="CHEBI:57287"/>
        <dbReference type="ChEBI" id="CHEBI:57288"/>
        <dbReference type="ChEBI" id="CHEBI:58761"/>
        <dbReference type="ChEBI" id="CHEBI:58929"/>
        <dbReference type="EC" id="2.3.1.178"/>
    </reaction>
</comment>
<evidence type="ECO:0000313" key="11">
    <source>
        <dbReference type="EMBL" id="GEK86077.1"/>
    </source>
</evidence>
<evidence type="ECO:0000256" key="3">
    <source>
        <dbReference type="ARBA" id="ARBA00010712"/>
    </source>
</evidence>
<sequence>MWRVAAASGELDLNSSYMYLVFARDFAETCRVALVDDEVVAFVLGYRRPAIPDRLFVWQVAVDERHRGAGLAGRLLDDLVSAPGDGHAAVAYVETTITDDNTASRRLFASFAGRWGAELETSGLFEAQDFPDRHDAEPLHRIGPFPALARA</sequence>
<evidence type="ECO:0000259" key="10">
    <source>
        <dbReference type="PROSITE" id="PS51186"/>
    </source>
</evidence>
<dbReference type="Proteomes" id="UP000321225">
    <property type="component" value="Unassembled WGS sequence"/>
</dbReference>
<dbReference type="Pfam" id="PF00583">
    <property type="entry name" value="Acetyltransf_1"/>
    <property type="match status" value="1"/>
</dbReference>
<evidence type="ECO:0000256" key="2">
    <source>
        <dbReference type="ARBA" id="ARBA00004978"/>
    </source>
</evidence>
<keyword evidence="6 9" id="KW-0808">Transferase</keyword>
<reference evidence="11 12" key="1">
    <citation type="submission" date="2019-07" db="EMBL/GenBank/DDBJ databases">
        <title>Whole genome shotgun sequence of Microbacterium aerolatum NBRC 103071.</title>
        <authorList>
            <person name="Hosoyama A."/>
            <person name="Uohara A."/>
            <person name="Ohji S."/>
            <person name="Ichikawa N."/>
        </authorList>
    </citation>
    <scope>NUCLEOTIDE SEQUENCE [LARGE SCALE GENOMIC DNA]</scope>
    <source>
        <strain evidence="11 12">NBRC 103071</strain>
    </source>
</reference>
<dbReference type="CDD" id="cd04301">
    <property type="entry name" value="NAT_SF"/>
    <property type="match status" value="1"/>
</dbReference>
<proteinExistence type="inferred from homology"/>
<evidence type="ECO:0000256" key="5">
    <source>
        <dbReference type="ARBA" id="ARBA00017935"/>
    </source>
</evidence>
<evidence type="ECO:0000256" key="7">
    <source>
        <dbReference type="ARBA" id="ARBA00023315"/>
    </source>
</evidence>
<evidence type="ECO:0000256" key="9">
    <source>
        <dbReference type="RuleBase" id="RU365045"/>
    </source>
</evidence>
<name>A0A511AJF3_9MICO</name>
<gene>
    <name evidence="9" type="primary">ectA</name>
    <name evidence="11" type="ORF">MAE01_12530</name>
</gene>
<evidence type="ECO:0000256" key="8">
    <source>
        <dbReference type="ARBA" id="ARBA00048924"/>
    </source>
</evidence>
<feature type="domain" description="N-acetyltransferase" evidence="10">
    <location>
        <begin position="1"/>
        <end position="137"/>
    </location>
</feature>